<comment type="caution">
    <text evidence="1">The sequence shown here is derived from an EMBL/GenBank/DDBJ whole genome shotgun (WGS) entry which is preliminary data.</text>
</comment>
<evidence type="ECO:0000313" key="1">
    <source>
        <dbReference type="EMBL" id="GFY01148.1"/>
    </source>
</evidence>
<dbReference type="EMBL" id="BMAU01021225">
    <property type="protein sequence ID" value="GFY01148.1"/>
    <property type="molecule type" value="Genomic_DNA"/>
</dbReference>
<keyword evidence="2" id="KW-1185">Reference proteome</keyword>
<name>A0A8X6VAT3_TRICX</name>
<reference evidence="1" key="1">
    <citation type="submission" date="2020-08" db="EMBL/GenBank/DDBJ databases">
        <title>Multicomponent nature underlies the extraordinary mechanical properties of spider dragline silk.</title>
        <authorList>
            <person name="Kono N."/>
            <person name="Nakamura H."/>
            <person name="Mori M."/>
            <person name="Yoshida Y."/>
            <person name="Ohtoshi R."/>
            <person name="Malay A.D."/>
            <person name="Moran D.A.P."/>
            <person name="Tomita M."/>
            <person name="Numata K."/>
            <person name="Arakawa K."/>
        </authorList>
    </citation>
    <scope>NUCLEOTIDE SEQUENCE</scope>
</reference>
<gene>
    <name evidence="1" type="ORF">TNCV_5076151</name>
</gene>
<proteinExistence type="predicted"/>
<accession>A0A8X6VAT3</accession>
<evidence type="ECO:0000313" key="2">
    <source>
        <dbReference type="Proteomes" id="UP000887159"/>
    </source>
</evidence>
<organism evidence="1 2">
    <name type="scientific">Trichonephila clavipes</name>
    <name type="common">Golden silk orbweaver</name>
    <name type="synonym">Nephila clavipes</name>
    <dbReference type="NCBI Taxonomy" id="2585209"/>
    <lineage>
        <taxon>Eukaryota</taxon>
        <taxon>Metazoa</taxon>
        <taxon>Ecdysozoa</taxon>
        <taxon>Arthropoda</taxon>
        <taxon>Chelicerata</taxon>
        <taxon>Arachnida</taxon>
        <taxon>Araneae</taxon>
        <taxon>Araneomorphae</taxon>
        <taxon>Entelegynae</taxon>
        <taxon>Araneoidea</taxon>
        <taxon>Nephilidae</taxon>
        <taxon>Trichonephila</taxon>
    </lineage>
</organism>
<dbReference type="AlphaFoldDB" id="A0A8X6VAT3"/>
<protein>
    <submittedName>
        <fullName evidence="1">Uncharacterized protein</fullName>
    </submittedName>
</protein>
<sequence>MLGYIDLVDEFLESDDIHRMDSGATNLLPEVCWSRCIHSRRERSLLCIVHHDRRARTVHTTSSYNSSDPNDMFYSAANNAVYWRPNPLPALAMAMAHRHWIIEE</sequence>
<dbReference type="Proteomes" id="UP000887159">
    <property type="component" value="Unassembled WGS sequence"/>
</dbReference>